<sequence length="98" mass="10004">MTVHVLVDELHKSAEATRSGADQARASKLDSATDKIAQALPGSTSAPAASSTGRSWTSSVQSWCRSAGEHVDALQASAEQYSSGDQGAASDLRSAGGR</sequence>
<evidence type="ECO:0000313" key="3">
    <source>
        <dbReference type="Proteomes" id="UP001237595"/>
    </source>
</evidence>
<organism evidence="2 3">
    <name type="scientific">Saccharopolyspora ipomoeae</name>
    <dbReference type="NCBI Taxonomy" id="3042027"/>
    <lineage>
        <taxon>Bacteria</taxon>
        <taxon>Bacillati</taxon>
        <taxon>Actinomycetota</taxon>
        <taxon>Actinomycetes</taxon>
        <taxon>Pseudonocardiales</taxon>
        <taxon>Pseudonocardiaceae</taxon>
        <taxon>Saccharopolyspora</taxon>
    </lineage>
</organism>
<keyword evidence="3" id="KW-1185">Reference proteome</keyword>
<proteinExistence type="predicted"/>
<feature type="region of interest" description="Disordered" evidence="1">
    <location>
        <begin position="75"/>
        <end position="98"/>
    </location>
</feature>
<dbReference type="EMBL" id="JASAOF010000001">
    <property type="protein sequence ID" value="MDI2027397.1"/>
    <property type="molecule type" value="Genomic_DNA"/>
</dbReference>
<feature type="region of interest" description="Disordered" evidence="1">
    <location>
        <begin position="38"/>
        <end position="59"/>
    </location>
</feature>
<evidence type="ECO:0000256" key="1">
    <source>
        <dbReference type="SAM" id="MobiDB-lite"/>
    </source>
</evidence>
<feature type="compositionally biased region" description="Low complexity" evidence="1">
    <location>
        <begin position="39"/>
        <end position="53"/>
    </location>
</feature>
<dbReference type="RefSeq" id="WP_281453760.1">
    <property type="nucleotide sequence ID" value="NZ_JASAOF010000001.1"/>
</dbReference>
<gene>
    <name evidence="2" type="ORF">QFW96_02190</name>
</gene>
<protein>
    <recommendedName>
        <fullName evidence="4">ESX-1 secretion-associated protein</fullName>
    </recommendedName>
</protein>
<evidence type="ECO:0008006" key="4">
    <source>
        <dbReference type="Google" id="ProtNLM"/>
    </source>
</evidence>
<name>A0ABT6PHH8_9PSEU</name>
<accession>A0ABT6PHH8</accession>
<dbReference type="Proteomes" id="UP001237595">
    <property type="component" value="Unassembled WGS sequence"/>
</dbReference>
<reference evidence="2 3" key="1">
    <citation type="submission" date="2023-04" db="EMBL/GenBank/DDBJ databases">
        <title>Draft genome sequence of Saccharopolyspora sp. TS4A08 isolated from sweet potato rhizospheric soil.</title>
        <authorList>
            <person name="Suksaard P."/>
            <person name="Duangmal K."/>
        </authorList>
    </citation>
    <scope>NUCLEOTIDE SEQUENCE [LARGE SCALE GENOMIC DNA]</scope>
    <source>
        <strain evidence="2 3">TS4A08</strain>
    </source>
</reference>
<evidence type="ECO:0000313" key="2">
    <source>
        <dbReference type="EMBL" id="MDI2027397.1"/>
    </source>
</evidence>
<comment type="caution">
    <text evidence="2">The sequence shown here is derived from an EMBL/GenBank/DDBJ whole genome shotgun (WGS) entry which is preliminary data.</text>
</comment>